<feature type="domain" description="IFT80 second beta-propeller" evidence="5">
    <location>
        <begin position="304"/>
        <end position="592"/>
    </location>
</feature>
<name>A0AAD9PAU0_RIDPI</name>
<evidence type="ECO:0000256" key="2">
    <source>
        <dbReference type="ARBA" id="ARBA00023069"/>
    </source>
</evidence>
<comment type="caution">
    <text evidence="7">The sequence shown here is derived from an EMBL/GenBank/DDBJ whole genome shotgun (WGS) entry which is preliminary data.</text>
</comment>
<dbReference type="GO" id="GO:0005929">
    <property type="term" value="C:cilium"/>
    <property type="evidence" value="ECO:0007669"/>
    <property type="project" value="UniProtKB-SubCell"/>
</dbReference>
<evidence type="ECO:0000256" key="3">
    <source>
        <dbReference type="ARBA" id="ARBA00023273"/>
    </source>
</evidence>
<dbReference type="PROSITE" id="PS50294">
    <property type="entry name" value="WD_REPEATS_REGION"/>
    <property type="match status" value="2"/>
</dbReference>
<keyword evidence="3" id="KW-0966">Cell projection</keyword>
<dbReference type="Pfam" id="PF23335">
    <property type="entry name" value="Beta-prop_IFT80_2nd"/>
    <property type="match status" value="1"/>
</dbReference>
<proteinExistence type="predicted"/>
<dbReference type="InterPro" id="IPR015943">
    <property type="entry name" value="WD40/YVTN_repeat-like_dom_sf"/>
</dbReference>
<dbReference type="InterPro" id="IPR001680">
    <property type="entry name" value="WD40_rpt"/>
</dbReference>
<evidence type="ECO:0000256" key="1">
    <source>
        <dbReference type="ARBA" id="ARBA00004138"/>
    </source>
</evidence>
<sequence>MPTFLDHCPHSELVSCVGWTSPDEVYTSSDDHQILRWNLLNDDDSSVFTKLSDDTYPTDMHWYPRVGGGVGGASKKHTSSSDMFVLGTTDGKFLLISRTGRVEKSVEAHRGAVLTSRWSYTGSDLLTAGEDGQVKLWSSTGMLRFTLTQNTSPVYSIAWGPESDQVLYTSGRQLVIKPTQPNAKANMWKAHEGVILKVAWNPVNNLILSAGEDCKYKVWDCYSRLMYSSPFHDYPITSLAWSPDGDIFAVGSFNTLQLCDKSGWSHALEKPHTGSVFNLAWSSDGTQIAGACGNGQVIFAHVIDRRLEWQSFEVVLSGRKTINVRNVTNEAREKLEFRDRIIKISLCFQHLIVATSSQCYIYSVKNWNTPTIFDLKEGSVTLVVQAAKFFLLVDQSSVYVYSYEGRLTCTPRFTGMRCDILNYQTVSLSTDTVAIRDKVDEKAVHLFDLMTGKPLGDGKPFIHTMDIMEVALDQSGSASERRLAFVDKNRDLYLTQVRVYGSARKTVKLSTMIQSMAWNDTHNMLAALADGRFTVWYYPNCVYVDKDLLPRTIFSKDSSEFGKNPHLLSFIGKHITIRRAEGSLVTSGVSPYPALLHDHTGARQWDDAVRLCRFVKDETLWACVAAMAAYAKELETAEIAYAAIDEVDKVSFLQRIKDISVKDARNAEMLLFCGQAQDAEGVLLQVALVFRAIMLNIQLYNWDRALELAVKNRTHVDTVMAYRKKYLDKFDKTETHPQFLQYKDEITIDWEKIRTKMETEYQNEQERPSGRQ</sequence>
<feature type="domain" description="IFT80/172/WDR35 TPR" evidence="6">
    <location>
        <begin position="620"/>
        <end position="766"/>
    </location>
</feature>
<organism evidence="7 8">
    <name type="scientific">Ridgeia piscesae</name>
    <name type="common">Tubeworm</name>
    <dbReference type="NCBI Taxonomy" id="27915"/>
    <lineage>
        <taxon>Eukaryota</taxon>
        <taxon>Metazoa</taxon>
        <taxon>Spiralia</taxon>
        <taxon>Lophotrochozoa</taxon>
        <taxon>Annelida</taxon>
        <taxon>Polychaeta</taxon>
        <taxon>Sedentaria</taxon>
        <taxon>Canalipalpata</taxon>
        <taxon>Sabellida</taxon>
        <taxon>Siboglinidae</taxon>
        <taxon>Ridgeia</taxon>
    </lineage>
</organism>
<dbReference type="InterPro" id="IPR056157">
    <property type="entry name" value="TPR_IFT80_172_dom"/>
</dbReference>
<dbReference type="FunFam" id="2.130.10.10:FF:001115">
    <property type="entry name" value="Intraflagellar transport 80 homolog (Chlamydomonas)"/>
    <property type="match status" value="1"/>
</dbReference>
<dbReference type="AlphaFoldDB" id="A0AAD9PAU0"/>
<dbReference type="Pfam" id="PF00400">
    <property type="entry name" value="WD40"/>
    <property type="match status" value="4"/>
</dbReference>
<dbReference type="GO" id="GO:0060271">
    <property type="term" value="P:cilium assembly"/>
    <property type="evidence" value="ECO:0007669"/>
    <property type="project" value="TreeGrafter"/>
</dbReference>
<keyword evidence="8" id="KW-1185">Reference proteome</keyword>
<feature type="repeat" description="WD" evidence="4">
    <location>
        <begin position="106"/>
        <end position="138"/>
    </location>
</feature>
<dbReference type="PANTHER" id="PTHR24098:SF0">
    <property type="entry name" value="OUTER SEGMENT 5"/>
    <property type="match status" value="1"/>
</dbReference>
<accession>A0AAD9PAU0</accession>
<gene>
    <name evidence="7" type="ORF">NP493_56g04017</name>
</gene>
<dbReference type="Proteomes" id="UP001209878">
    <property type="component" value="Unassembled WGS sequence"/>
</dbReference>
<dbReference type="PROSITE" id="PS50082">
    <property type="entry name" value="WD_REPEATS_2"/>
    <property type="match status" value="2"/>
</dbReference>
<evidence type="ECO:0000259" key="6">
    <source>
        <dbReference type="Pfam" id="PF23387"/>
    </source>
</evidence>
<dbReference type="PANTHER" id="PTHR24098">
    <property type="entry name" value="OUTER SEGMENT 5"/>
    <property type="match status" value="1"/>
</dbReference>
<reference evidence="7" key="1">
    <citation type="journal article" date="2023" name="Mol. Biol. Evol.">
        <title>Third-Generation Sequencing Reveals the Adaptive Role of the Epigenome in Three Deep-Sea Polychaetes.</title>
        <authorList>
            <person name="Perez M."/>
            <person name="Aroh O."/>
            <person name="Sun Y."/>
            <person name="Lan Y."/>
            <person name="Juniper S.K."/>
            <person name="Young C.R."/>
            <person name="Angers B."/>
            <person name="Qian P.Y."/>
        </authorList>
    </citation>
    <scope>NUCLEOTIDE SEQUENCE</scope>
    <source>
        <strain evidence="7">R07B-5</strain>
    </source>
</reference>
<evidence type="ECO:0000313" key="7">
    <source>
        <dbReference type="EMBL" id="KAK2191278.1"/>
    </source>
</evidence>
<evidence type="ECO:0000256" key="4">
    <source>
        <dbReference type="PROSITE-ProRule" id="PRU00221"/>
    </source>
</evidence>
<dbReference type="SUPFAM" id="SSF50978">
    <property type="entry name" value="WD40 repeat-like"/>
    <property type="match status" value="2"/>
</dbReference>
<dbReference type="Gene3D" id="2.130.10.10">
    <property type="entry name" value="YVTN repeat-like/Quinoprotein amine dehydrogenase"/>
    <property type="match status" value="2"/>
</dbReference>
<dbReference type="InterPro" id="IPR036322">
    <property type="entry name" value="WD40_repeat_dom_sf"/>
</dbReference>
<feature type="repeat" description="WD" evidence="4">
    <location>
        <begin position="188"/>
        <end position="220"/>
    </location>
</feature>
<dbReference type="SMART" id="SM00320">
    <property type="entry name" value="WD40"/>
    <property type="match status" value="7"/>
</dbReference>
<dbReference type="InterPro" id="IPR056456">
    <property type="entry name" value="Beta-prop_IFT80_2nd"/>
</dbReference>
<keyword evidence="4" id="KW-0853">WD repeat</keyword>
<evidence type="ECO:0000313" key="8">
    <source>
        <dbReference type="Proteomes" id="UP001209878"/>
    </source>
</evidence>
<protein>
    <submittedName>
        <fullName evidence="7">Uncharacterized protein</fullName>
    </submittedName>
</protein>
<comment type="subcellular location">
    <subcellularLocation>
        <location evidence="1">Cell projection</location>
        <location evidence="1">Cilium</location>
    </subcellularLocation>
</comment>
<keyword evidence="2" id="KW-0969">Cilium</keyword>
<evidence type="ECO:0000259" key="5">
    <source>
        <dbReference type="Pfam" id="PF23335"/>
    </source>
</evidence>
<dbReference type="FunFam" id="2.130.10.10:FF:000298">
    <property type="entry name" value="Intraflagellar transport 80 homolog (Chlamydomonas)"/>
    <property type="match status" value="1"/>
</dbReference>
<dbReference type="GO" id="GO:0030992">
    <property type="term" value="C:intraciliary transport particle B"/>
    <property type="evidence" value="ECO:0007669"/>
    <property type="project" value="TreeGrafter"/>
</dbReference>
<dbReference type="EMBL" id="JAODUO010000055">
    <property type="protein sequence ID" value="KAK2191278.1"/>
    <property type="molecule type" value="Genomic_DNA"/>
</dbReference>
<dbReference type="Pfam" id="PF23387">
    <property type="entry name" value="TPR_IFT80_172"/>
    <property type="match status" value="1"/>
</dbReference>